<proteinExistence type="predicted"/>
<dbReference type="EMBL" id="QGTD01000002">
    <property type="protein sequence ID" value="PWU70250.1"/>
    <property type="molecule type" value="Genomic_DNA"/>
</dbReference>
<evidence type="ECO:0000313" key="2">
    <source>
        <dbReference type="Proteomes" id="UP000245624"/>
    </source>
</evidence>
<accession>A0A317L5M3</accession>
<evidence type="ECO:0000313" key="1">
    <source>
        <dbReference type="EMBL" id="PWU70250.1"/>
    </source>
</evidence>
<sequence length="174" mass="19923">MKVNAPGLAVICVLLVCVVAISILSIEPTEEVLSEAIKVAEENFDNTTVEPNEETDRFSFYLPEEYDIEKQTKNNLILIRDDQTYILFYNALEDRMSRLNYEAAKESDYTVLESFEKKDRFGYIHILEDEEEMLQLQIGVGGVKITTISEKGRLAEDAKQMMLIANSIAYENHQ</sequence>
<name>A0A317L5M3_9BACI</name>
<dbReference type="RefSeq" id="WP_054861386.1">
    <property type="nucleotide sequence ID" value="NZ_JAJUIE010000033.1"/>
</dbReference>
<organism evidence="1 2">
    <name type="scientific">Gracilibacillus dipsosauri</name>
    <dbReference type="NCBI Taxonomy" id="178340"/>
    <lineage>
        <taxon>Bacteria</taxon>
        <taxon>Bacillati</taxon>
        <taxon>Bacillota</taxon>
        <taxon>Bacilli</taxon>
        <taxon>Bacillales</taxon>
        <taxon>Bacillaceae</taxon>
        <taxon>Gracilibacillus</taxon>
    </lineage>
</organism>
<dbReference type="OrthoDB" id="2450230at2"/>
<reference evidence="1 2" key="1">
    <citation type="submission" date="2018-05" db="EMBL/GenBank/DDBJ databases">
        <title>Genomic analysis of Gracilibacillus dipsosauri DD1 reveals novel features of a salt-tolerant amylase.</title>
        <authorList>
            <person name="Deutch C.E."/>
            <person name="Yang S."/>
        </authorList>
    </citation>
    <scope>NUCLEOTIDE SEQUENCE [LARGE SCALE GENOMIC DNA]</scope>
    <source>
        <strain evidence="1 2">DD1</strain>
    </source>
</reference>
<keyword evidence="2" id="KW-1185">Reference proteome</keyword>
<protein>
    <submittedName>
        <fullName evidence="1">Uncharacterized protein</fullName>
    </submittedName>
</protein>
<dbReference type="Proteomes" id="UP000245624">
    <property type="component" value="Unassembled WGS sequence"/>
</dbReference>
<gene>
    <name evidence="1" type="ORF">DLJ74_01250</name>
</gene>
<dbReference type="AlphaFoldDB" id="A0A317L5M3"/>
<comment type="caution">
    <text evidence="1">The sequence shown here is derived from an EMBL/GenBank/DDBJ whole genome shotgun (WGS) entry which is preliminary data.</text>
</comment>